<reference evidence="7" key="3">
    <citation type="submission" date="2025-09" db="UniProtKB">
        <authorList>
            <consortium name="Ensembl"/>
        </authorList>
    </citation>
    <scope>IDENTIFICATION</scope>
</reference>
<proteinExistence type="predicted"/>
<dbReference type="GO" id="GO:0005524">
    <property type="term" value="F:ATP binding"/>
    <property type="evidence" value="ECO:0007669"/>
    <property type="project" value="UniProtKB-KW"/>
</dbReference>
<dbReference type="InterPro" id="IPR014710">
    <property type="entry name" value="RmlC-like_jellyroll"/>
</dbReference>
<dbReference type="GeneTree" id="ENSGT00940000154704"/>
<sequence length="96" mass="10653">LLCPFLLPSFSLFLSPSPLSSLSLLYLAFSLLDLSLSQTHYSEGDYIIRQGATGDTFFIISEGQVKVTQQKSTNEEPEFLTTLTRGDWFGEQALKG</sequence>
<evidence type="ECO:0000259" key="6">
    <source>
        <dbReference type="PROSITE" id="PS50042"/>
    </source>
</evidence>
<name>A0A4W5LQB4_9TELE</name>
<dbReference type="InterPro" id="IPR000595">
    <property type="entry name" value="cNMP-bd_dom"/>
</dbReference>
<accession>A0A4W5LQB4</accession>
<reference evidence="7" key="2">
    <citation type="submission" date="2025-08" db="UniProtKB">
        <authorList>
            <consortium name="Ensembl"/>
        </authorList>
    </citation>
    <scope>IDENTIFICATION</scope>
</reference>
<feature type="domain" description="Cyclic nucleotide-binding" evidence="6">
    <location>
        <begin position="35"/>
        <end position="96"/>
    </location>
</feature>
<evidence type="ECO:0000256" key="2">
    <source>
        <dbReference type="ARBA" id="ARBA00022679"/>
    </source>
</evidence>
<dbReference type="SUPFAM" id="SSF51206">
    <property type="entry name" value="cAMP-binding domain-like"/>
    <property type="match status" value="1"/>
</dbReference>
<evidence type="ECO:0000313" key="7">
    <source>
        <dbReference type="Ensembl" id="ENSHHUP00000027340.1"/>
    </source>
</evidence>
<dbReference type="Gene3D" id="2.60.120.10">
    <property type="entry name" value="Jelly Rolls"/>
    <property type="match status" value="1"/>
</dbReference>
<organism evidence="7 8">
    <name type="scientific">Hucho hucho</name>
    <name type="common">huchen</name>
    <dbReference type="NCBI Taxonomy" id="62062"/>
    <lineage>
        <taxon>Eukaryota</taxon>
        <taxon>Metazoa</taxon>
        <taxon>Chordata</taxon>
        <taxon>Craniata</taxon>
        <taxon>Vertebrata</taxon>
        <taxon>Euteleostomi</taxon>
        <taxon>Actinopterygii</taxon>
        <taxon>Neopterygii</taxon>
        <taxon>Teleostei</taxon>
        <taxon>Protacanthopterygii</taxon>
        <taxon>Salmoniformes</taxon>
        <taxon>Salmonidae</taxon>
        <taxon>Salmoninae</taxon>
        <taxon>Hucho</taxon>
    </lineage>
</organism>
<protein>
    <recommendedName>
        <fullName evidence="6">Cyclic nucleotide-binding domain-containing protein</fullName>
    </recommendedName>
</protein>
<evidence type="ECO:0000256" key="3">
    <source>
        <dbReference type="ARBA" id="ARBA00022741"/>
    </source>
</evidence>
<dbReference type="AlphaFoldDB" id="A0A4W5LQB4"/>
<keyword evidence="1" id="KW-0723">Serine/threonine-protein kinase</keyword>
<dbReference type="PANTHER" id="PTHR24353:SF68">
    <property type="match status" value="1"/>
</dbReference>
<keyword evidence="4" id="KW-0418">Kinase</keyword>
<dbReference type="PROSITE" id="PS50042">
    <property type="entry name" value="CNMP_BINDING_3"/>
    <property type="match status" value="1"/>
</dbReference>
<evidence type="ECO:0000256" key="5">
    <source>
        <dbReference type="ARBA" id="ARBA00022840"/>
    </source>
</evidence>
<dbReference type="PANTHER" id="PTHR24353">
    <property type="entry name" value="CYCLIC NUCLEOTIDE-DEPENDENT PROTEIN KINASE"/>
    <property type="match status" value="1"/>
</dbReference>
<evidence type="ECO:0000313" key="8">
    <source>
        <dbReference type="Proteomes" id="UP000314982"/>
    </source>
</evidence>
<dbReference type="PRINTS" id="PR00103">
    <property type="entry name" value="CAMPKINASE"/>
</dbReference>
<dbReference type="STRING" id="62062.ENSHHUP00000027340"/>
<dbReference type="Pfam" id="PF00027">
    <property type="entry name" value="cNMP_binding"/>
    <property type="match status" value="1"/>
</dbReference>
<dbReference type="InterPro" id="IPR018490">
    <property type="entry name" value="cNMP-bd_dom_sf"/>
</dbReference>
<dbReference type="PROSITE" id="PS00888">
    <property type="entry name" value="CNMP_BINDING_1"/>
    <property type="match status" value="1"/>
</dbReference>
<keyword evidence="3" id="KW-0547">Nucleotide-binding</keyword>
<evidence type="ECO:0000256" key="1">
    <source>
        <dbReference type="ARBA" id="ARBA00022527"/>
    </source>
</evidence>
<keyword evidence="5" id="KW-0067">ATP-binding</keyword>
<dbReference type="Proteomes" id="UP000314982">
    <property type="component" value="Unassembled WGS sequence"/>
</dbReference>
<dbReference type="GO" id="GO:0004674">
    <property type="term" value="F:protein serine/threonine kinase activity"/>
    <property type="evidence" value="ECO:0007669"/>
    <property type="project" value="UniProtKB-KW"/>
</dbReference>
<keyword evidence="8" id="KW-1185">Reference proteome</keyword>
<dbReference type="Ensembl" id="ENSHHUT00000028428.1">
    <property type="protein sequence ID" value="ENSHHUP00000027340.1"/>
    <property type="gene ID" value="ENSHHUG00000017332.1"/>
</dbReference>
<evidence type="ECO:0000256" key="4">
    <source>
        <dbReference type="ARBA" id="ARBA00022777"/>
    </source>
</evidence>
<dbReference type="InterPro" id="IPR018488">
    <property type="entry name" value="cNMP-bd_CS"/>
</dbReference>
<dbReference type="CDD" id="cd00038">
    <property type="entry name" value="CAP_ED"/>
    <property type="match status" value="1"/>
</dbReference>
<reference evidence="8" key="1">
    <citation type="submission" date="2018-06" db="EMBL/GenBank/DDBJ databases">
        <title>Genome assembly of Danube salmon.</title>
        <authorList>
            <person name="Macqueen D.J."/>
            <person name="Gundappa M.K."/>
        </authorList>
    </citation>
    <scope>NUCLEOTIDE SEQUENCE [LARGE SCALE GENOMIC DNA]</scope>
</reference>
<keyword evidence="2" id="KW-0808">Transferase</keyword>